<evidence type="ECO:0000313" key="1">
    <source>
        <dbReference type="EMBL" id="AQK51467.1"/>
    </source>
</evidence>
<accession>A0A1D6PYD7</accession>
<organism evidence="1">
    <name type="scientific">Zea mays</name>
    <name type="common">Maize</name>
    <dbReference type="NCBI Taxonomy" id="4577"/>
    <lineage>
        <taxon>Eukaryota</taxon>
        <taxon>Viridiplantae</taxon>
        <taxon>Streptophyta</taxon>
        <taxon>Embryophyta</taxon>
        <taxon>Tracheophyta</taxon>
        <taxon>Spermatophyta</taxon>
        <taxon>Magnoliopsida</taxon>
        <taxon>Liliopsida</taxon>
        <taxon>Poales</taxon>
        <taxon>Poaceae</taxon>
        <taxon>PACMAD clade</taxon>
        <taxon>Panicoideae</taxon>
        <taxon>Andropogonodae</taxon>
        <taxon>Andropogoneae</taxon>
        <taxon>Tripsacinae</taxon>
        <taxon>Zea</taxon>
    </lineage>
</organism>
<name>A0A1D6PYD7_MAIZE</name>
<sequence length="78" mass="9039">MSSVISQSSAKGELPSLILNFTIDWLFGKCSEKAICIRLIFSRVMQCVYCILWLKLLTALKYRKKRTEIVRLVQTKVQ</sequence>
<protein>
    <submittedName>
        <fullName evidence="1">Uncharacterized protein</fullName>
    </submittedName>
</protein>
<gene>
    <name evidence="1" type="ORF">ZEAMMB73_Zm00001d049836</name>
</gene>
<dbReference type="EMBL" id="CM000780">
    <property type="protein sequence ID" value="AQK51467.1"/>
    <property type="molecule type" value="Genomic_DNA"/>
</dbReference>
<dbReference type="SMR" id="A0A1D6PYD7"/>
<proteinExistence type="predicted"/>
<reference evidence="1" key="1">
    <citation type="submission" date="2015-12" db="EMBL/GenBank/DDBJ databases">
        <title>Update maize B73 reference genome by single molecule sequencing technologies.</title>
        <authorList>
            <consortium name="Maize Genome Sequencing Project"/>
            <person name="Ware D."/>
        </authorList>
    </citation>
    <scope>NUCLEOTIDE SEQUENCE</scope>
    <source>
        <tissue evidence="1">Seedling</tissue>
    </source>
</reference>
<dbReference type="AlphaFoldDB" id="A0A1D6PYD7"/>
<dbReference type="InParanoid" id="A0A1D6PYD7"/>